<reference evidence="3" key="1">
    <citation type="journal article" date="2007" name="PLoS ONE">
        <title>The first genome sequence of an elite grapevine cultivar (Pinot noir Vitis vinifera L.): coping with a highly heterozygous genome.</title>
        <authorList>
            <person name="Velasco R."/>
            <person name="Zharkikh A."/>
            <person name="Troggio M."/>
            <person name="Cartwright D.A."/>
            <person name="Cestaro A."/>
            <person name="Pruss D."/>
            <person name="Pindo M."/>
            <person name="FitzGerald L.M."/>
            <person name="Vezzulli S."/>
            <person name="Reid J."/>
            <person name="Malacarne G."/>
            <person name="Iliev D."/>
            <person name="Coppola G."/>
            <person name="Wardell B."/>
            <person name="Micheletti D."/>
            <person name="Macalma T."/>
            <person name="Facci M."/>
            <person name="Mitchell J.T."/>
            <person name="Perazzolli M."/>
            <person name="Eldredge G."/>
            <person name="Gatto P."/>
            <person name="Oyzerski R."/>
            <person name="Moretto M."/>
            <person name="Gutin N."/>
            <person name="Stefanini M."/>
            <person name="Chen Y."/>
            <person name="Segala C."/>
            <person name="Davenport C."/>
            <person name="Dematte L."/>
            <person name="Mraz A."/>
            <person name="Battilana J."/>
            <person name="Stormo K."/>
            <person name="Costa F."/>
            <person name="Tao Q."/>
            <person name="Si-Ammour A."/>
            <person name="Harkins T."/>
            <person name="Lackey A."/>
            <person name="Perbost C."/>
            <person name="Taillon B."/>
            <person name="Stella A."/>
            <person name="Solovyev V."/>
            <person name="Fawcett J.A."/>
            <person name="Sterck L."/>
            <person name="Vandepoele K."/>
            <person name="Grando S.M."/>
            <person name="Toppo S."/>
            <person name="Moser C."/>
            <person name="Lanchbury J."/>
            <person name="Bogden R."/>
            <person name="Skolnick M."/>
            <person name="Sgaramella V."/>
            <person name="Bhatnagar S.K."/>
            <person name="Fontana P."/>
            <person name="Gutin A."/>
            <person name="Van de Peer Y."/>
            <person name="Salamini F."/>
            <person name="Viola R."/>
        </authorList>
    </citation>
    <scope>NUCLEOTIDE SEQUENCE</scope>
</reference>
<name>A5BYU3_VITVI</name>
<organism evidence="3">
    <name type="scientific">Vitis vinifera</name>
    <name type="common">Grape</name>
    <dbReference type="NCBI Taxonomy" id="29760"/>
    <lineage>
        <taxon>Eukaryota</taxon>
        <taxon>Viridiplantae</taxon>
        <taxon>Streptophyta</taxon>
        <taxon>Embryophyta</taxon>
        <taxon>Tracheophyta</taxon>
        <taxon>Spermatophyta</taxon>
        <taxon>Magnoliopsida</taxon>
        <taxon>eudicotyledons</taxon>
        <taxon>Gunneridae</taxon>
        <taxon>Pentapetalae</taxon>
        <taxon>rosids</taxon>
        <taxon>Vitales</taxon>
        <taxon>Vitaceae</taxon>
        <taxon>Viteae</taxon>
        <taxon>Vitis</taxon>
    </lineage>
</organism>
<gene>
    <name evidence="3" type="ORF">VITISV_029729</name>
</gene>
<accession>A5BYU3</accession>
<evidence type="ECO:0000259" key="2">
    <source>
        <dbReference type="Pfam" id="PF07727"/>
    </source>
</evidence>
<dbReference type="AlphaFoldDB" id="A5BYU3"/>
<proteinExistence type="predicted"/>
<evidence type="ECO:0000313" key="3">
    <source>
        <dbReference type="EMBL" id="CAN72863.1"/>
    </source>
</evidence>
<dbReference type="Pfam" id="PF07727">
    <property type="entry name" value="RVT_2"/>
    <property type="match status" value="2"/>
</dbReference>
<dbReference type="PANTHER" id="PTHR11439">
    <property type="entry name" value="GAG-POL-RELATED RETROTRANSPOSON"/>
    <property type="match status" value="1"/>
</dbReference>
<sequence length="402" mass="46404">MPKQTPVKVMEGSDQLQFEVEHETLQPEKFTEPSSETVQEVVQERQDEPTQGLESYSLARDRKQGTPRKEALRYKTRLVAKGILQNEGVDYNEIFSPVVKHSSIRLLLAFIAHEDLELDQLDVKTTFLHRELDELIYMQPPKGFREGIKDGQSNHDGCVYFKLTKGSMVYLLLYVDGMLVACKEKRHLDQVKEMLKVEFEMKDLGSTKRILGMEIERDRSKKVLRLSQKSYISKVLSRFEMNNVKTVSTPLGQHFRLSITQAPETHEEKRFMQMIPYASMVGSLMYTMVCSRPDLAYAVSMIKAVKEEIWLKGITEELSMYRGKFIVYYDNHSAIHLAKNQSFHEKSKHIDLRLHFMRDTIAARDIGVGKVPTKDNPSDMLTKSLNVTKFKHCLNLVNMGDC</sequence>
<evidence type="ECO:0000256" key="1">
    <source>
        <dbReference type="SAM" id="MobiDB-lite"/>
    </source>
</evidence>
<feature type="domain" description="Reverse transcriptase Ty1/copia-type" evidence="2">
    <location>
        <begin position="70"/>
        <end position="147"/>
    </location>
</feature>
<dbReference type="InterPro" id="IPR013103">
    <property type="entry name" value="RVT_2"/>
</dbReference>
<dbReference type="SUPFAM" id="SSF56672">
    <property type="entry name" value="DNA/RNA polymerases"/>
    <property type="match status" value="1"/>
</dbReference>
<feature type="domain" description="Reverse transcriptase Ty1/copia-type" evidence="2">
    <location>
        <begin position="158"/>
        <end position="251"/>
    </location>
</feature>
<dbReference type="InterPro" id="IPR043502">
    <property type="entry name" value="DNA/RNA_pol_sf"/>
</dbReference>
<dbReference type="CDD" id="cd09272">
    <property type="entry name" value="RNase_HI_RT_Ty1"/>
    <property type="match status" value="1"/>
</dbReference>
<protein>
    <recommendedName>
        <fullName evidence="2">Reverse transcriptase Ty1/copia-type domain-containing protein</fullName>
    </recommendedName>
</protein>
<feature type="region of interest" description="Disordered" evidence="1">
    <location>
        <begin position="24"/>
        <end position="52"/>
    </location>
</feature>
<dbReference type="EMBL" id="AM476150">
    <property type="protein sequence ID" value="CAN72863.1"/>
    <property type="molecule type" value="Genomic_DNA"/>
</dbReference>